<dbReference type="SUPFAM" id="SSF160631">
    <property type="entry name" value="SMI1/KNR4-like"/>
    <property type="match status" value="1"/>
</dbReference>
<dbReference type="InterPro" id="IPR018958">
    <property type="entry name" value="Knr4/Smi1-like_dom"/>
</dbReference>
<comment type="caution">
    <text evidence="2">The sequence shown here is derived from an EMBL/GenBank/DDBJ whole genome shotgun (WGS) entry which is preliminary data.</text>
</comment>
<dbReference type="Pfam" id="PF09346">
    <property type="entry name" value="SMI1_KNR4"/>
    <property type="match status" value="1"/>
</dbReference>
<protein>
    <submittedName>
        <fullName evidence="2">SMI1/KNR4 family protein</fullName>
    </submittedName>
</protein>
<sequence>MNSKVKQEMDEVIAELQKFTPQVLDWRKPVDPVLIEHFESRFNVELPEDYKYLLYITNGFSLMGDVVLGMTDKQYGEDLFSVYQFEHFEVIVPQYKHLIPFSPDGGGNFYCFDTHAKTNDGDSNQIVFWYSNYEYSESDPPEVTHQSLADYIKNWIIALTLEDYDYNGDRRM</sequence>
<dbReference type="Proteomes" id="UP001167871">
    <property type="component" value="Unassembled WGS sequence"/>
</dbReference>
<gene>
    <name evidence="2" type="ORF">QVO10_03470</name>
</gene>
<name>A0ABT7X301_9BACE</name>
<dbReference type="InterPro" id="IPR037883">
    <property type="entry name" value="Knr4/Smi1-like_sf"/>
</dbReference>
<dbReference type="RefSeq" id="WP_301639078.1">
    <property type="nucleotide sequence ID" value="NZ_JAUEII010000005.1"/>
</dbReference>
<proteinExistence type="predicted"/>
<evidence type="ECO:0000259" key="1">
    <source>
        <dbReference type="SMART" id="SM00860"/>
    </source>
</evidence>
<keyword evidence="3" id="KW-1185">Reference proteome</keyword>
<dbReference type="Gene3D" id="3.40.1580.10">
    <property type="entry name" value="SMI1/KNR4-like"/>
    <property type="match status" value="1"/>
</dbReference>
<evidence type="ECO:0000313" key="2">
    <source>
        <dbReference type="EMBL" id="MDN0048456.1"/>
    </source>
</evidence>
<dbReference type="EMBL" id="JAUEII010000005">
    <property type="protein sequence ID" value="MDN0048456.1"/>
    <property type="molecule type" value="Genomic_DNA"/>
</dbReference>
<evidence type="ECO:0000313" key="3">
    <source>
        <dbReference type="Proteomes" id="UP001167871"/>
    </source>
</evidence>
<reference evidence="2" key="2">
    <citation type="submission" date="2024-05" db="EMBL/GenBank/DDBJ databases">
        <title>Identification and characterization of horizontal gene transfer across gut microbiota members of farm animals based on homology search.</title>
        <authorList>
            <person name="Schwarzerova J."/>
            <person name="Nykrynova M."/>
            <person name="Jureckova K."/>
            <person name="Cejkova D."/>
            <person name="Rychlik I."/>
        </authorList>
    </citation>
    <scope>NUCLEOTIDE SEQUENCE</scope>
    <source>
        <strain evidence="2">84_SSukc20</strain>
    </source>
</reference>
<dbReference type="SMART" id="SM00860">
    <property type="entry name" value="SMI1_KNR4"/>
    <property type="match status" value="1"/>
</dbReference>
<organism evidence="2 3">
    <name type="scientific">Bacteroides gallinaceum</name>
    <dbReference type="NCBI Taxonomy" id="1462571"/>
    <lineage>
        <taxon>Bacteria</taxon>
        <taxon>Pseudomonadati</taxon>
        <taxon>Bacteroidota</taxon>
        <taxon>Bacteroidia</taxon>
        <taxon>Bacteroidales</taxon>
        <taxon>Bacteroidaceae</taxon>
        <taxon>Bacteroides</taxon>
    </lineage>
</organism>
<reference evidence="2" key="1">
    <citation type="submission" date="2023-06" db="EMBL/GenBank/DDBJ databases">
        <authorList>
            <person name="Zeman M."/>
            <person name="Kubasova T."/>
            <person name="Jahodarova E."/>
            <person name="Nykrynova M."/>
            <person name="Rychlik I."/>
        </authorList>
    </citation>
    <scope>NUCLEOTIDE SEQUENCE</scope>
    <source>
        <strain evidence="2">84_SSukc20</strain>
    </source>
</reference>
<accession>A0ABT7X301</accession>
<feature type="domain" description="Knr4/Smi1-like" evidence="1">
    <location>
        <begin position="29"/>
        <end position="154"/>
    </location>
</feature>